<dbReference type="GO" id="GO:0042391">
    <property type="term" value="P:regulation of membrane potential"/>
    <property type="evidence" value="ECO:0007669"/>
    <property type="project" value="TreeGrafter"/>
</dbReference>
<accession>A0A0W8CFS9</accession>
<dbReference type="PROSITE" id="PS50042">
    <property type="entry name" value="CNMP_BINDING_3"/>
    <property type="match status" value="1"/>
</dbReference>
<dbReference type="AlphaFoldDB" id="A0A0W8CFS9"/>
<reference evidence="2 3" key="1">
    <citation type="submission" date="2015-11" db="EMBL/GenBank/DDBJ databases">
        <title>Genomes and virulence difference between two physiological races of Phytophthora nicotianae.</title>
        <authorList>
            <person name="Liu H."/>
            <person name="Ma X."/>
            <person name="Yu H."/>
            <person name="Fang D."/>
            <person name="Li Y."/>
            <person name="Wang X."/>
            <person name="Wang W."/>
            <person name="Dong Y."/>
            <person name="Xiao B."/>
        </authorList>
    </citation>
    <scope>NUCLEOTIDE SEQUENCE [LARGE SCALE GENOMIC DNA]</scope>
    <source>
        <strain evidence="3">race 1</strain>
    </source>
</reference>
<dbReference type="GO" id="GO:0005249">
    <property type="term" value="F:voltage-gated potassium channel activity"/>
    <property type="evidence" value="ECO:0007669"/>
    <property type="project" value="TreeGrafter"/>
</dbReference>
<proteinExistence type="predicted"/>
<dbReference type="CDD" id="cd00038">
    <property type="entry name" value="CAP_ED"/>
    <property type="match status" value="1"/>
</dbReference>
<dbReference type="PANTHER" id="PTHR10217:SF435">
    <property type="entry name" value="POTASSIUM VOLTAGE-GATED CHANNEL PROTEIN EAG"/>
    <property type="match status" value="1"/>
</dbReference>
<name>A0A0W8CFS9_PHYNI</name>
<dbReference type="InterPro" id="IPR018490">
    <property type="entry name" value="cNMP-bd_dom_sf"/>
</dbReference>
<evidence type="ECO:0000259" key="1">
    <source>
        <dbReference type="PROSITE" id="PS50042"/>
    </source>
</evidence>
<dbReference type="Proteomes" id="UP000054636">
    <property type="component" value="Unassembled WGS sequence"/>
</dbReference>
<dbReference type="GO" id="GO:0005886">
    <property type="term" value="C:plasma membrane"/>
    <property type="evidence" value="ECO:0007669"/>
    <property type="project" value="TreeGrafter"/>
</dbReference>
<organism evidence="2 3">
    <name type="scientific">Phytophthora nicotianae</name>
    <name type="common">Potato buckeye rot agent</name>
    <name type="synonym">Phytophthora parasitica</name>
    <dbReference type="NCBI Taxonomy" id="4792"/>
    <lineage>
        <taxon>Eukaryota</taxon>
        <taxon>Sar</taxon>
        <taxon>Stramenopiles</taxon>
        <taxon>Oomycota</taxon>
        <taxon>Peronosporomycetes</taxon>
        <taxon>Peronosporales</taxon>
        <taxon>Peronosporaceae</taxon>
        <taxon>Phytophthora</taxon>
    </lineage>
</organism>
<sequence length="350" mass="39352">MTSLWSSHAGVSYDELLEEIPRPIRAACVLHASKEPLDWFVMKVFTPICWNGKSAIEAFTLSLAEQLRFEGYPRDENVVAEGSIVRAMYFVTKGHLNMQSNSLLDRPVGLGAGSYFGERGLLGFSISAYTVRTVRACDLFSLSSEAFIKVLKQHEFSRFALDICSRSYKQIKEKHVVACSEHEMEEHWGAALLLIVQEICRHQPVTASGEESAEQVGEESIKTDCKLVSETVVSKRESSAEQEESSTGNAELPAHLEAMAKALTTPENCFQAFAPLLHIFLATDPLNWNATFSITSVTQDSNGDNNRLHFILMNRLLTNFLLRIMRRNITHRQTNQLMSLRQSCRSRKCV</sequence>
<dbReference type="SUPFAM" id="SSF51206">
    <property type="entry name" value="cAMP-binding domain-like"/>
    <property type="match status" value="1"/>
</dbReference>
<comment type="caution">
    <text evidence="2">The sequence shown here is derived from an EMBL/GenBank/DDBJ whole genome shotgun (WGS) entry which is preliminary data.</text>
</comment>
<dbReference type="InterPro" id="IPR000595">
    <property type="entry name" value="cNMP-bd_dom"/>
</dbReference>
<protein>
    <recommendedName>
        <fullName evidence="1">Cyclic nucleotide-binding domain-containing protein</fullName>
    </recommendedName>
</protein>
<dbReference type="PANTHER" id="PTHR10217">
    <property type="entry name" value="VOLTAGE AND LIGAND GATED POTASSIUM CHANNEL"/>
    <property type="match status" value="1"/>
</dbReference>
<feature type="domain" description="Cyclic nucleotide-binding" evidence="1">
    <location>
        <begin position="63"/>
        <end position="151"/>
    </location>
</feature>
<dbReference type="InterPro" id="IPR050818">
    <property type="entry name" value="KCNH_animal-type"/>
</dbReference>
<gene>
    <name evidence="2" type="ORF">AM588_10000886</name>
</gene>
<evidence type="ECO:0000313" key="2">
    <source>
        <dbReference type="EMBL" id="KUF82942.1"/>
    </source>
</evidence>
<dbReference type="Gene3D" id="2.60.120.10">
    <property type="entry name" value="Jelly Rolls"/>
    <property type="match status" value="1"/>
</dbReference>
<dbReference type="Pfam" id="PF00027">
    <property type="entry name" value="cNMP_binding"/>
    <property type="match status" value="1"/>
</dbReference>
<dbReference type="InterPro" id="IPR014710">
    <property type="entry name" value="RmlC-like_jellyroll"/>
</dbReference>
<evidence type="ECO:0000313" key="3">
    <source>
        <dbReference type="Proteomes" id="UP000054636"/>
    </source>
</evidence>
<dbReference type="EMBL" id="LNFP01002583">
    <property type="protein sequence ID" value="KUF82942.1"/>
    <property type="molecule type" value="Genomic_DNA"/>
</dbReference>